<evidence type="ECO:0000256" key="3">
    <source>
        <dbReference type="ARBA" id="ARBA00022833"/>
    </source>
</evidence>
<name>A0A0E9NJG5_SAICN</name>
<reference evidence="7 8" key="3">
    <citation type="journal article" date="2015" name="Genome Announc.">
        <title>Draft Genome Sequence of the Archiascomycetous Yeast Saitoella complicata.</title>
        <authorList>
            <person name="Yamauchi K."/>
            <person name="Kondo S."/>
            <person name="Hamamoto M."/>
            <person name="Takahashi Y."/>
            <person name="Ogura Y."/>
            <person name="Hayashi T."/>
            <person name="Nishida H."/>
        </authorList>
    </citation>
    <scope>NUCLEOTIDE SEQUENCE [LARGE SCALE GENOMIC DNA]</scope>
    <source>
        <strain evidence="7 8">NRRL Y-17804</strain>
    </source>
</reference>
<evidence type="ECO:0000256" key="2">
    <source>
        <dbReference type="ARBA" id="ARBA00022771"/>
    </source>
</evidence>
<dbReference type="InterPro" id="IPR000306">
    <property type="entry name" value="Znf_FYVE"/>
</dbReference>
<feature type="compositionally biased region" description="Polar residues" evidence="5">
    <location>
        <begin position="106"/>
        <end position="125"/>
    </location>
</feature>
<dbReference type="InterPro" id="IPR013083">
    <property type="entry name" value="Znf_RING/FYVE/PHD"/>
</dbReference>
<organism evidence="7 8">
    <name type="scientific">Saitoella complicata (strain BCRC 22490 / CBS 7301 / JCM 7358 / NBRC 10748 / NRRL Y-17804)</name>
    <dbReference type="NCBI Taxonomy" id="698492"/>
    <lineage>
        <taxon>Eukaryota</taxon>
        <taxon>Fungi</taxon>
        <taxon>Dikarya</taxon>
        <taxon>Ascomycota</taxon>
        <taxon>Taphrinomycotina</taxon>
        <taxon>Taphrinomycotina incertae sedis</taxon>
        <taxon>Saitoella</taxon>
    </lineage>
</organism>
<evidence type="ECO:0000256" key="4">
    <source>
        <dbReference type="PROSITE-ProRule" id="PRU00091"/>
    </source>
</evidence>
<feature type="compositionally biased region" description="Polar residues" evidence="5">
    <location>
        <begin position="319"/>
        <end position="332"/>
    </location>
</feature>
<evidence type="ECO:0000313" key="7">
    <source>
        <dbReference type="EMBL" id="GAO50012.1"/>
    </source>
</evidence>
<comment type="caution">
    <text evidence="7">The sequence shown here is derived from an EMBL/GenBank/DDBJ whole genome shotgun (WGS) entry which is preliminary data.</text>
</comment>
<dbReference type="STRING" id="698492.A0A0E9NJG5"/>
<feature type="region of interest" description="Disordered" evidence="5">
    <location>
        <begin position="36"/>
        <end position="67"/>
    </location>
</feature>
<dbReference type="Pfam" id="PF01363">
    <property type="entry name" value="FYVE"/>
    <property type="match status" value="1"/>
</dbReference>
<protein>
    <recommendedName>
        <fullName evidence="6">FYVE-type domain-containing protein</fullName>
    </recommendedName>
</protein>
<evidence type="ECO:0000256" key="5">
    <source>
        <dbReference type="SAM" id="MobiDB-lite"/>
    </source>
</evidence>
<dbReference type="SUPFAM" id="SSF57903">
    <property type="entry name" value="FYVE/PHD zinc finger"/>
    <property type="match status" value="1"/>
</dbReference>
<accession>A0A0E9NJG5</accession>
<reference evidence="7 8" key="1">
    <citation type="journal article" date="2011" name="J. Gen. Appl. Microbiol.">
        <title>Draft genome sequencing of the enigmatic yeast Saitoella complicata.</title>
        <authorList>
            <person name="Nishida H."/>
            <person name="Hamamoto M."/>
            <person name="Sugiyama J."/>
        </authorList>
    </citation>
    <scope>NUCLEOTIDE SEQUENCE [LARGE SCALE GENOMIC DNA]</scope>
    <source>
        <strain evidence="7 8">NRRL Y-17804</strain>
    </source>
</reference>
<gene>
    <name evidence="7" type="ORF">G7K_4147-t1</name>
</gene>
<keyword evidence="2 4" id="KW-0863">Zinc-finger</keyword>
<dbReference type="Proteomes" id="UP000033140">
    <property type="component" value="Unassembled WGS sequence"/>
</dbReference>
<feature type="region of interest" description="Disordered" evidence="5">
    <location>
        <begin position="318"/>
        <end position="391"/>
    </location>
</feature>
<evidence type="ECO:0000259" key="6">
    <source>
        <dbReference type="PROSITE" id="PS50178"/>
    </source>
</evidence>
<sequence>MLLIEFRCAIANSHVRIFGCNSNSGSGLRLARIRGNSKRTSPRHELSITHHPAAKHSEQTPPGISSNPYRLTYQFQSARFALQRLNRFAVGRFTSVPAIRVDIRTQPRTQLQSDPQATPPHNASSEPMDVYALTRKTRPTNPTMGPMKGPTTSPSTVNTKPEETLPPLRREASQIALHNHPGNPPKSPMYRPAALRQSSYRPPTLRDLPTMANYGSYTAPPSPTPSDSSSKTIGHRPTVTPMREHWKPDSAAQECAASTCHIKFGVWDRRHHCRRCGDIFCAQHSRATVRLDESAMFHDEGVMSRACPRCAREWDSWRRSQNVPTPSPSSAGTTGGPADQVAKGGKVEQLRRHTPTRTMSEGPMTISRQTSERSEASEDQANQMPMPSVPQDWGAAVRGGQGIRWELIRWADCIFYCLMFLGRGQHYIQAPWRLFDYRIRNLYVWSENRLSLGICYAMH</sequence>
<dbReference type="PANTHER" id="PTHR23164">
    <property type="entry name" value="EARLY ENDOSOME ANTIGEN 1"/>
    <property type="match status" value="1"/>
</dbReference>
<feature type="compositionally biased region" description="Polar residues" evidence="5">
    <location>
        <begin position="150"/>
        <end position="159"/>
    </location>
</feature>
<dbReference type="InterPro" id="IPR011011">
    <property type="entry name" value="Znf_FYVE_PHD"/>
</dbReference>
<reference evidence="7 8" key="2">
    <citation type="journal article" date="2014" name="J. Gen. Appl. Microbiol.">
        <title>The early diverging ascomycetous budding yeast Saitoella complicata has three histone deacetylases belonging to the Clr6, Hos2, and Rpd3 lineages.</title>
        <authorList>
            <person name="Nishida H."/>
            <person name="Matsumoto T."/>
            <person name="Kondo S."/>
            <person name="Hamamoto M."/>
            <person name="Yoshikawa H."/>
        </authorList>
    </citation>
    <scope>NUCLEOTIDE SEQUENCE [LARGE SCALE GENOMIC DNA]</scope>
    <source>
        <strain evidence="7 8">NRRL Y-17804</strain>
    </source>
</reference>
<dbReference type="EMBL" id="BACD03000028">
    <property type="protein sequence ID" value="GAO50012.1"/>
    <property type="molecule type" value="Genomic_DNA"/>
</dbReference>
<dbReference type="Gene3D" id="3.30.40.10">
    <property type="entry name" value="Zinc/RING finger domain, C3HC4 (zinc finger)"/>
    <property type="match status" value="1"/>
</dbReference>
<feature type="region of interest" description="Disordered" evidence="5">
    <location>
        <begin position="215"/>
        <end position="234"/>
    </location>
</feature>
<feature type="region of interest" description="Disordered" evidence="5">
    <location>
        <begin position="104"/>
        <end position="163"/>
    </location>
</feature>
<dbReference type="CDD" id="cd15760">
    <property type="entry name" value="FYVE_scVPS27p_like"/>
    <property type="match status" value="1"/>
</dbReference>
<dbReference type="AlphaFoldDB" id="A0A0E9NJG5"/>
<dbReference type="PROSITE" id="PS50178">
    <property type="entry name" value="ZF_FYVE"/>
    <property type="match status" value="1"/>
</dbReference>
<keyword evidence="3" id="KW-0862">Zinc</keyword>
<evidence type="ECO:0000313" key="8">
    <source>
        <dbReference type="Proteomes" id="UP000033140"/>
    </source>
</evidence>
<dbReference type="InterPro" id="IPR017455">
    <property type="entry name" value="Znf_FYVE-rel"/>
</dbReference>
<keyword evidence="8" id="KW-1185">Reference proteome</keyword>
<dbReference type="PANTHER" id="PTHR23164:SF30">
    <property type="entry name" value="EARLY ENDOSOME ANTIGEN 1"/>
    <property type="match status" value="1"/>
</dbReference>
<feature type="domain" description="FYVE-type" evidence="6">
    <location>
        <begin position="260"/>
        <end position="315"/>
    </location>
</feature>
<evidence type="ECO:0000256" key="1">
    <source>
        <dbReference type="ARBA" id="ARBA00022723"/>
    </source>
</evidence>
<dbReference type="GO" id="GO:0008270">
    <property type="term" value="F:zinc ion binding"/>
    <property type="evidence" value="ECO:0007669"/>
    <property type="project" value="UniProtKB-KW"/>
</dbReference>
<proteinExistence type="predicted"/>
<keyword evidence="1" id="KW-0479">Metal-binding</keyword>
<dbReference type="SMART" id="SM00064">
    <property type="entry name" value="FYVE"/>
    <property type="match status" value="1"/>
</dbReference>